<dbReference type="Proteomes" id="UP000337189">
    <property type="component" value="Unassembled WGS sequence"/>
</dbReference>
<organism evidence="1 2">
    <name type="scientific">Pandoraea communis</name>
    <dbReference type="NCBI Taxonomy" id="2508297"/>
    <lineage>
        <taxon>Bacteria</taxon>
        <taxon>Pseudomonadati</taxon>
        <taxon>Pseudomonadota</taxon>
        <taxon>Betaproteobacteria</taxon>
        <taxon>Burkholderiales</taxon>
        <taxon>Burkholderiaceae</taxon>
        <taxon>Pandoraea</taxon>
    </lineage>
</organism>
<proteinExistence type="predicted"/>
<sequence length="76" mass="8145">MSVPSNPHNLSVTAHAFTAADRRDHYGHDGAVLWLTGLSASGNSTQPWGAEGYCRDDLVPATTSSPVDLSEDRFET</sequence>
<reference evidence="1 2" key="1">
    <citation type="submission" date="2019-08" db="EMBL/GenBank/DDBJ databases">
        <authorList>
            <person name="Peeters C."/>
        </authorList>
    </citation>
    <scope>NUCLEOTIDE SEQUENCE [LARGE SCALE GENOMIC DNA]</scope>
    <source>
        <strain evidence="1 2">LMG 31110</strain>
    </source>
</reference>
<dbReference type="AlphaFoldDB" id="A0A5E4YEW2"/>
<dbReference type="GO" id="GO:0016301">
    <property type="term" value="F:kinase activity"/>
    <property type="evidence" value="ECO:0007669"/>
    <property type="project" value="UniProtKB-KW"/>
</dbReference>
<protein>
    <submittedName>
        <fullName evidence="1">Adenylylsulfate kinase</fullName>
    </submittedName>
</protein>
<gene>
    <name evidence="1" type="ORF">PCO31110_04516</name>
</gene>
<dbReference type="InterPro" id="IPR027417">
    <property type="entry name" value="P-loop_NTPase"/>
</dbReference>
<dbReference type="EMBL" id="CABPSJ010000007">
    <property type="protein sequence ID" value="VVE46885.1"/>
    <property type="molecule type" value="Genomic_DNA"/>
</dbReference>
<keyword evidence="1" id="KW-0418">Kinase</keyword>
<dbReference type="Gene3D" id="3.40.50.300">
    <property type="entry name" value="P-loop containing nucleotide triphosphate hydrolases"/>
    <property type="match status" value="1"/>
</dbReference>
<evidence type="ECO:0000313" key="2">
    <source>
        <dbReference type="Proteomes" id="UP000337189"/>
    </source>
</evidence>
<accession>A0A5E4YEW2</accession>
<evidence type="ECO:0000313" key="1">
    <source>
        <dbReference type="EMBL" id="VVE46885.1"/>
    </source>
</evidence>
<name>A0A5E4YEW2_9BURK</name>
<keyword evidence="1" id="KW-0808">Transferase</keyword>